<sequence length="91" mass="10356">MEVSSHEQETHTVSTRPLKGNPCLALAADAGIVTANGLPDRWTERNTKRYKDRRWSTVPPIYYAGSYPFSFSIMSRLQLRPMPNGFDTDDH</sequence>
<dbReference type="Proteomes" id="UP000001861">
    <property type="component" value="Unassembled WGS sequence"/>
</dbReference>
<dbReference type="KEGG" id="cci:CC1G_04891"/>
<reference evidence="2 3" key="1">
    <citation type="journal article" date="2010" name="Proc. Natl. Acad. Sci. U.S.A.">
        <title>Insights into evolution of multicellular fungi from the assembled chromosomes of the mushroom Coprinopsis cinerea (Coprinus cinereus).</title>
        <authorList>
            <person name="Stajich J.E."/>
            <person name="Wilke S.K."/>
            <person name="Ahren D."/>
            <person name="Au C.H."/>
            <person name="Birren B.W."/>
            <person name="Borodovsky M."/>
            <person name="Burns C."/>
            <person name="Canback B."/>
            <person name="Casselton L.A."/>
            <person name="Cheng C.K."/>
            <person name="Deng J."/>
            <person name="Dietrich F.S."/>
            <person name="Fargo D.C."/>
            <person name="Farman M.L."/>
            <person name="Gathman A.C."/>
            <person name="Goldberg J."/>
            <person name="Guigo R."/>
            <person name="Hoegger P.J."/>
            <person name="Hooker J.B."/>
            <person name="Huggins A."/>
            <person name="James T.Y."/>
            <person name="Kamada T."/>
            <person name="Kilaru S."/>
            <person name="Kodira C."/>
            <person name="Kues U."/>
            <person name="Kupfer D."/>
            <person name="Kwan H.S."/>
            <person name="Lomsadze A."/>
            <person name="Li W."/>
            <person name="Lilly W.W."/>
            <person name="Ma L.J."/>
            <person name="Mackey A.J."/>
            <person name="Manning G."/>
            <person name="Martin F."/>
            <person name="Muraguchi H."/>
            <person name="Natvig D.O."/>
            <person name="Palmerini H."/>
            <person name="Ramesh M.A."/>
            <person name="Rehmeyer C.J."/>
            <person name="Roe B.A."/>
            <person name="Shenoy N."/>
            <person name="Stanke M."/>
            <person name="Ter-Hovhannisyan V."/>
            <person name="Tunlid A."/>
            <person name="Velagapudi R."/>
            <person name="Vision T.J."/>
            <person name="Zeng Q."/>
            <person name="Zolan M.E."/>
            <person name="Pukkila P.J."/>
        </authorList>
    </citation>
    <scope>NUCLEOTIDE SEQUENCE [LARGE SCALE GENOMIC DNA]</scope>
    <source>
        <strain evidence="3">Okayama-7 / 130 / ATCC MYA-4618 / FGSC 9003</strain>
    </source>
</reference>
<dbReference type="EMBL" id="AACS02000002">
    <property type="protein sequence ID" value="EAU80781.2"/>
    <property type="molecule type" value="Genomic_DNA"/>
</dbReference>
<organism evidence="2 3">
    <name type="scientific">Coprinopsis cinerea (strain Okayama-7 / 130 / ATCC MYA-4618 / FGSC 9003)</name>
    <name type="common">Inky cap fungus</name>
    <name type="synonym">Hormographiella aspergillata</name>
    <dbReference type="NCBI Taxonomy" id="240176"/>
    <lineage>
        <taxon>Eukaryota</taxon>
        <taxon>Fungi</taxon>
        <taxon>Dikarya</taxon>
        <taxon>Basidiomycota</taxon>
        <taxon>Agaricomycotina</taxon>
        <taxon>Agaricomycetes</taxon>
        <taxon>Agaricomycetidae</taxon>
        <taxon>Agaricales</taxon>
        <taxon>Agaricineae</taxon>
        <taxon>Psathyrellaceae</taxon>
        <taxon>Coprinopsis</taxon>
    </lineage>
</organism>
<dbReference type="RefSeq" id="XP_001841047.2">
    <property type="nucleotide sequence ID" value="XM_001840995.2"/>
</dbReference>
<dbReference type="VEuPathDB" id="FungiDB:CC1G_04891"/>
<evidence type="ECO:0000313" key="2">
    <source>
        <dbReference type="EMBL" id="EAU80781.2"/>
    </source>
</evidence>
<protein>
    <submittedName>
        <fullName evidence="2">Uncharacterized protein</fullName>
    </submittedName>
</protein>
<feature type="region of interest" description="Disordered" evidence="1">
    <location>
        <begin position="1"/>
        <end position="20"/>
    </location>
</feature>
<evidence type="ECO:0000313" key="3">
    <source>
        <dbReference type="Proteomes" id="UP000001861"/>
    </source>
</evidence>
<feature type="compositionally biased region" description="Basic and acidic residues" evidence="1">
    <location>
        <begin position="1"/>
        <end position="10"/>
    </location>
</feature>
<comment type="caution">
    <text evidence="2">The sequence shown here is derived from an EMBL/GenBank/DDBJ whole genome shotgun (WGS) entry which is preliminary data.</text>
</comment>
<name>A8PFE5_COPC7</name>
<accession>A8PFE5</accession>
<dbReference type="GeneID" id="6017707"/>
<dbReference type="HOGENOM" id="CLU_2426940_0_0_1"/>
<dbReference type="AlphaFoldDB" id="A8PFE5"/>
<dbReference type="InParanoid" id="A8PFE5"/>
<gene>
    <name evidence="2" type="ORF">CC1G_04891</name>
</gene>
<proteinExistence type="predicted"/>
<keyword evidence="3" id="KW-1185">Reference proteome</keyword>
<evidence type="ECO:0000256" key="1">
    <source>
        <dbReference type="SAM" id="MobiDB-lite"/>
    </source>
</evidence>